<evidence type="ECO:0000313" key="2">
    <source>
        <dbReference type="Proteomes" id="UP000245956"/>
    </source>
</evidence>
<proteinExistence type="predicted"/>
<evidence type="ECO:0000313" key="1">
    <source>
        <dbReference type="EMBL" id="PWI65556.1"/>
    </source>
</evidence>
<comment type="caution">
    <text evidence="1">The sequence shown here is derived from an EMBL/GenBank/DDBJ whole genome shotgun (WGS) entry which is preliminary data.</text>
</comment>
<reference evidence="1 2" key="1">
    <citation type="journal article" date="2016" name="Front. Microbiol.">
        <title>Genome and transcriptome sequences reveal the specific parasitism of the nematophagous Purpureocillium lilacinum 36-1.</title>
        <authorList>
            <person name="Xie J."/>
            <person name="Li S."/>
            <person name="Mo C."/>
            <person name="Xiao X."/>
            <person name="Peng D."/>
            <person name="Wang G."/>
            <person name="Xiao Y."/>
        </authorList>
    </citation>
    <scope>NUCLEOTIDE SEQUENCE [LARGE SCALE GENOMIC DNA]</scope>
    <source>
        <strain evidence="1 2">36-1</strain>
    </source>
</reference>
<dbReference type="AlphaFoldDB" id="A0A2U3DTI0"/>
<accession>A0A2U3DTI0</accession>
<organism evidence="1 2">
    <name type="scientific">Purpureocillium lilacinum</name>
    <name type="common">Paecilomyces lilacinus</name>
    <dbReference type="NCBI Taxonomy" id="33203"/>
    <lineage>
        <taxon>Eukaryota</taxon>
        <taxon>Fungi</taxon>
        <taxon>Dikarya</taxon>
        <taxon>Ascomycota</taxon>
        <taxon>Pezizomycotina</taxon>
        <taxon>Sordariomycetes</taxon>
        <taxon>Hypocreomycetidae</taxon>
        <taxon>Hypocreales</taxon>
        <taxon>Ophiocordycipitaceae</taxon>
        <taxon>Purpureocillium</taxon>
    </lineage>
</organism>
<protein>
    <submittedName>
        <fullName evidence="1">Uncharacterized protein</fullName>
    </submittedName>
</protein>
<gene>
    <name evidence="1" type="ORF">PCL_06975</name>
</gene>
<dbReference type="Proteomes" id="UP000245956">
    <property type="component" value="Unassembled WGS sequence"/>
</dbReference>
<dbReference type="EMBL" id="LCWV01000032">
    <property type="protein sequence ID" value="PWI65556.1"/>
    <property type="molecule type" value="Genomic_DNA"/>
</dbReference>
<sequence>MQSWDICYETKSCLTEARVTTRVAEIPACKFFALSSDLGLLSPDKDKSHRRHLMRPLSKRCRQESCMKGCGVGASSYQKNCEIPRCLCALHQCSSRRGHQASMPVRAFIASAGNMYFLVATSPKREEFQQRVIPAKAEEPQWSREAPRARFRAGARVPAGAAEERENLACRRRSRPGRRFATALPGPPGWPEVEDADGLDALMKLDGLGAGLLGSAFSSLREGLVM</sequence>
<name>A0A2U3DTI0_PURLI</name>